<dbReference type="Gene3D" id="1.10.10.10">
    <property type="entry name" value="Winged helix-like DNA-binding domain superfamily/Winged helix DNA-binding domain"/>
    <property type="match status" value="1"/>
</dbReference>
<gene>
    <name evidence="8" type="ORF">QJS04_geneDACA005429</name>
</gene>
<evidence type="ECO:0000256" key="5">
    <source>
        <dbReference type="ARBA" id="ARBA00022840"/>
    </source>
</evidence>
<feature type="domain" description="Disease resistance protein winged helix" evidence="7">
    <location>
        <begin position="190"/>
        <end position="259"/>
    </location>
</feature>
<dbReference type="FunFam" id="1.10.10.10:FF:000322">
    <property type="entry name" value="Probable disease resistance protein At1g63360"/>
    <property type="match status" value="1"/>
</dbReference>
<keyword evidence="5" id="KW-0067">ATP-binding</keyword>
<accession>A0AAV9A6T8</accession>
<keyword evidence="5" id="KW-0547">Nucleotide-binding</keyword>
<dbReference type="GO" id="GO:0002758">
    <property type="term" value="P:innate immune response-activating signaling pathway"/>
    <property type="evidence" value="ECO:0007669"/>
    <property type="project" value="UniProtKB-ARBA"/>
</dbReference>
<evidence type="ECO:0000256" key="3">
    <source>
        <dbReference type="ARBA" id="ARBA00022737"/>
    </source>
</evidence>
<reference evidence="8" key="2">
    <citation type="submission" date="2023-06" db="EMBL/GenBank/DDBJ databases">
        <authorList>
            <person name="Ma L."/>
            <person name="Liu K.-W."/>
            <person name="Li Z."/>
            <person name="Hsiao Y.-Y."/>
            <person name="Qi Y."/>
            <person name="Fu T."/>
            <person name="Tang G."/>
            <person name="Zhang D."/>
            <person name="Sun W.-H."/>
            <person name="Liu D.-K."/>
            <person name="Li Y."/>
            <person name="Chen G.-Z."/>
            <person name="Liu X.-D."/>
            <person name="Liao X.-Y."/>
            <person name="Jiang Y.-T."/>
            <person name="Yu X."/>
            <person name="Hao Y."/>
            <person name="Huang J."/>
            <person name="Zhao X.-W."/>
            <person name="Ke S."/>
            <person name="Chen Y.-Y."/>
            <person name="Wu W.-L."/>
            <person name="Hsu J.-L."/>
            <person name="Lin Y.-F."/>
            <person name="Huang M.-D."/>
            <person name="Li C.-Y."/>
            <person name="Huang L."/>
            <person name="Wang Z.-W."/>
            <person name="Zhao X."/>
            <person name="Zhong W.-Y."/>
            <person name="Peng D.-H."/>
            <person name="Ahmad S."/>
            <person name="Lan S."/>
            <person name="Zhang J.-S."/>
            <person name="Tsai W.-C."/>
            <person name="Van De Peer Y."/>
            <person name="Liu Z.-J."/>
        </authorList>
    </citation>
    <scope>NUCLEOTIDE SEQUENCE</scope>
    <source>
        <strain evidence="8">SCP</strain>
        <tissue evidence="8">Leaves</tissue>
    </source>
</reference>
<keyword evidence="3" id="KW-0677">Repeat</keyword>
<dbReference type="InterPro" id="IPR050905">
    <property type="entry name" value="Plant_NBS-LRR"/>
</dbReference>
<evidence type="ECO:0000313" key="8">
    <source>
        <dbReference type="EMBL" id="KAK1259963.1"/>
    </source>
</evidence>
<dbReference type="Gene3D" id="3.40.50.300">
    <property type="entry name" value="P-loop containing nucleotide triphosphate hydrolases"/>
    <property type="match status" value="1"/>
</dbReference>
<proteinExistence type="inferred from homology"/>
<dbReference type="InterPro" id="IPR042197">
    <property type="entry name" value="Apaf_helical"/>
</dbReference>
<evidence type="ECO:0000256" key="4">
    <source>
        <dbReference type="ARBA" id="ARBA00022821"/>
    </source>
</evidence>
<evidence type="ECO:0000256" key="2">
    <source>
        <dbReference type="ARBA" id="ARBA00022614"/>
    </source>
</evidence>
<name>A0AAV9A6T8_ACOGR</name>
<evidence type="ECO:0000259" key="6">
    <source>
        <dbReference type="Pfam" id="PF00931"/>
    </source>
</evidence>
<dbReference type="PRINTS" id="PR00364">
    <property type="entry name" value="DISEASERSIST"/>
</dbReference>
<dbReference type="FunFam" id="1.10.8.430:FF:000003">
    <property type="entry name" value="Probable disease resistance protein At5g66910"/>
    <property type="match status" value="1"/>
</dbReference>
<dbReference type="PANTHER" id="PTHR33463:SF204">
    <property type="entry name" value="NB-ARC DOMAIN-CONTAINING PROTEIN"/>
    <property type="match status" value="1"/>
</dbReference>
<evidence type="ECO:0000313" key="9">
    <source>
        <dbReference type="Proteomes" id="UP001179952"/>
    </source>
</evidence>
<dbReference type="InterPro" id="IPR058922">
    <property type="entry name" value="WHD_DRP"/>
</dbReference>
<sequence length="454" mass="52019">MIDTTVVGQALDSALKELNCCFRREEATVVGIYGTGGIGKTTLLKIFNDELISKLVLTTRFEAVCNKMGVGDNKIRVNFMAEDEAWELFKMNCGENKFLSNARMENIAKRIAAKCGGLPLALIVIGRALASKTTIEEWKHAESALRDLRTLEIDGLQENLLLSLKYSYDNLHPDDKIKETTQKCFLYCCLFPEDYSISKEQLVEYWVGEGFLDEGFGNDIDRAREKGHSIIGRLKAACLLERGNDQDEVKMHDVIREMARWIANDCTGREHRFLIRTAGQRNINFDVDKWSMVERISLINIEFPHLPDTTRQWPNLWTLLLYNSGIERIPSGFFLHMGNLQVLDLSYTRISELPSGIESLVNLQYLDLSGTNIKLLPKEFGELRRLRQLYLALALPSLEYLQVIRCPKLKKLPLGPGSAPRLKEINGEQEWWDGLEWDDDQTRQVFAGRFKKRY</sequence>
<dbReference type="InterPro" id="IPR032675">
    <property type="entry name" value="LRR_dom_sf"/>
</dbReference>
<dbReference type="Pfam" id="PF23559">
    <property type="entry name" value="WHD_DRP"/>
    <property type="match status" value="1"/>
</dbReference>
<evidence type="ECO:0000259" key="7">
    <source>
        <dbReference type="Pfam" id="PF23559"/>
    </source>
</evidence>
<dbReference type="InterPro" id="IPR002182">
    <property type="entry name" value="NB-ARC"/>
</dbReference>
<dbReference type="Pfam" id="PF00931">
    <property type="entry name" value="NB-ARC"/>
    <property type="match status" value="1"/>
</dbReference>
<dbReference type="AlphaFoldDB" id="A0AAV9A6T8"/>
<organism evidence="8 9">
    <name type="scientific">Acorus gramineus</name>
    <name type="common">Dwarf sweet flag</name>
    <dbReference type="NCBI Taxonomy" id="55184"/>
    <lineage>
        <taxon>Eukaryota</taxon>
        <taxon>Viridiplantae</taxon>
        <taxon>Streptophyta</taxon>
        <taxon>Embryophyta</taxon>
        <taxon>Tracheophyta</taxon>
        <taxon>Spermatophyta</taxon>
        <taxon>Magnoliopsida</taxon>
        <taxon>Liliopsida</taxon>
        <taxon>Acoraceae</taxon>
        <taxon>Acorus</taxon>
    </lineage>
</organism>
<reference evidence="8" key="1">
    <citation type="journal article" date="2023" name="Nat. Commun.">
        <title>Diploid and tetraploid genomes of Acorus and the evolution of monocots.</title>
        <authorList>
            <person name="Ma L."/>
            <person name="Liu K.W."/>
            <person name="Li Z."/>
            <person name="Hsiao Y.Y."/>
            <person name="Qi Y."/>
            <person name="Fu T."/>
            <person name="Tang G.D."/>
            <person name="Zhang D."/>
            <person name="Sun W.H."/>
            <person name="Liu D.K."/>
            <person name="Li Y."/>
            <person name="Chen G.Z."/>
            <person name="Liu X.D."/>
            <person name="Liao X.Y."/>
            <person name="Jiang Y.T."/>
            <person name="Yu X."/>
            <person name="Hao Y."/>
            <person name="Huang J."/>
            <person name="Zhao X.W."/>
            <person name="Ke S."/>
            <person name="Chen Y.Y."/>
            <person name="Wu W.L."/>
            <person name="Hsu J.L."/>
            <person name="Lin Y.F."/>
            <person name="Huang M.D."/>
            <person name="Li C.Y."/>
            <person name="Huang L."/>
            <person name="Wang Z.W."/>
            <person name="Zhao X."/>
            <person name="Zhong W.Y."/>
            <person name="Peng D.H."/>
            <person name="Ahmad S."/>
            <person name="Lan S."/>
            <person name="Zhang J.S."/>
            <person name="Tsai W.C."/>
            <person name="Van de Peer Y."/>
            <person name="Liu Z.J."/>
        </authorList>
    </citation>
    <scope>NUCLEOTIDE SEQUENCE</scope>
    <source>
        <strain evidence="8">SCP</strain>
    </source>
</reference>
<dbReference type="GO" id="GO:0009626">
    <property type="term" value="P:plant-type hypersensitive response"/>
    <property type="evidence" value="ECO:0007669"/>
    <property type="project" value="UniProtKB-ARBA"/>
</dbReference>
<dbReference type="PROSITE" id="PS51450">
    <property type="entry name" value="LRR"/>
    <property type="match status" value="1"/>
</dbReference>
<dbReference type="SUPFAM" id="SSF52058">
    <property type="entry name" value="L domain-like"/>
    <property type="match status" value="1"/>
</dbReference>
<comment type="caution">
    <text evidence="8">The sequence shown here is derived from an EMBL/GenBank/DDBJ whole genome shotgun (WGS) entry which is preliminary data.</text>
</comment>
<dbReference type="Proteomes" id="UP001179952">
    <property type="component" value="Unassembled WGS sequence"/>
</dbReference>
<keyword evidence="4" id="KW-0611">Plant defense</keyword>
<dbReference type="InterPro" id="IPR003591">
    <property type="entry name" value="Leu-rich_rpt_typical-subtyp"/>
</dbReference>
<dbReference type="InterPro" id="IPR001611">
    <property type="entry name" value="Leu-rich_rpt"/>
</dbReference>
<dbReference type="Pfam" id="PF13855">
    <property type="entry name" value="LRR_8"/>
    <property type="match status" value="1"/>
</dbReference>
<dbReference type="GO" id="GO:0005524">
    <property type="term" value="F:ATP binding"/>
    <property type="evidence" value="ECO:0007669"/>
    <property type="project" value="UniProtKB-KW"/>
</dbReference>
<evidence type="ECO:0000256" key="1">
    <source>
        <dbReference type="ARBA" id="ARBA00008894"/>
    </source>
</evidence>
<dbReference type="SUPFAM" id="SSF52540">
    <property type="entry name" value="P-loop containing nucleoside triphosphate hydrolases"/>
    <property type="match status" value="1"/>
</dbReference>
<feature type="domain" description="NB-ARC" evidence="6">
    <location>
        <begin position="53"/>
        <end position="96"/>
    </location>
</feature>
<dbReference type="EMBL" id="JAUJYN010000012">
    <property type="protein sequence ID" value="KAK1259963.1"/>
    <property type="molecule type" value="Genomic_DNA"/>
</dbReference>
<dbReference type="Gene3D" id="1.10.8.430">
    <property type="entry name" value="Helical domain of apoptotic protease-activating factors"/>
    <property type="match status" value="1"/>
</dbReference>
<dbReference type="SMART" id="SM00369">
    <property type="entry name" value="LRR_TYP"/>
    <property type="match status" value="3"/>
</dbReference>
<dbReference type="InterPro" id="IPR027417">
    <property type="entry name" value="P-loop_NTPase"/>
</dbReference>
<dbReference type="GO" id="GO:0043531">
    <property type="term" value="F:ADP binding"/>
    <property type="evidence" value="ECO:0007669"/>
    <property type="project" value="InterPro"/>
</dbReference>
<dbReference type="InterPro" id="IPR036388">
    <property type="entry name" value="WH-like_DNA-bd_sf"/>
</dbReference>
<keyword evidence="2" id="KW-0433">Leucine-rich repeat</keyword>
<keyword evidence="9" id="KW-1185">Reference proteome</keyword>
<protein>
    <submittedName>
        <fullName evidence="8">Disease resistance protein RPS2</fullName>
    </submittedName>
</protein>
<comment type="similarity">
    <text evidence="1">Belongs to the disease resistance NB-LRR family.</text>
</comment>
<dbReference type="Gene3D" id="3.80.10.10">
    <property type="entry name" value="Ribonuclease Inhibitor"/>
    <property type="match status" value="1"/>
</dbReference>
<dbReference type="GO" id="GO:0042742">
    <property type="term" value="P:defense response to bacterium"/>
    <property type="evidence" value="ECO:0007669"/>
    <property type="project" value="UniProtKB-ARBA"/>
</dbReference>
<dbReference type="PANTHER" id="PTHR33463">
    <property type="entry name" value="NB-ARC DOMAIN-CONTAINING PROTEIN-RELATED"/>
    <property type="match status" value="1"/>
</dbReference>